<evidence type="ECO:0000313" key="2">
    <source>
        <dbReference type="EMBL" id="KAI8036583.1"/>
    </source>
</evidence>
<reference evidence="1" key="1">
    <citation type="journal article" date="2023" name="Genome Biol. Evol.">
        <title>Long-read-based Genome Assembly of Drosophila gunungcola Reveals Fewer Chemosensory Genes in Flower-breeding Species.</title>
        <authorList>
            <person name="Negi A."/>
            <person name="Liao B.Y."/>
            <person name="Yeh S.D."/>
        </authorList>
    </citation>
    <scope>NUCLEOTIDE SEQUENCE</scope>
    <source>
        <strain evidence="1">Sukarami</strain>
    </source>
</reference>
<name>A0A9P9YGM3_9MUSC</name>
<organism evidence="1 3">
    <name type="scientific">Drosophila gunungcola</name>
    <name type="common">fruit fly</name>
    <dbReference type="NCBI Taxonomy" id="103775"/>
    <lineage>
        <taxon>Eukaryota</taxon>
        <taxon>Metazoa</taxon>
        <taxon>Ecdysozoa</taxon>
        <taxon>Arthropoda</taxon>
        <taxon>Hexapoda</taxon>
        <taxon>Insecta</taxon>
        <taxon>Pterygota</taxon>
        <taxon>Neoptera</taxon>
        <taxon>Endopterygota</taxon>
        <taxon>Diptera</taxon>
        <taxon>Brachycera</taxon>
        <taxon>Muscomorpha</taxon>
        <taxon>Ephydroidea</taxon>
        <taxon>Drosophilidae</taxon>
        <taxon>Drosophila</taxon>
        <taxon>Sophophora</taxon>
    </lineage>
</organism>
<comment type="caution">
    <text evidence="1">The sequence shown here is derived from an EMBL/GenBank/DDBJ whole genome shotgun (WGS) entry which is preliminary data.</text>
</comment>
<proteinExistence type="predicted"/>
<keyword evidence="3" id="KW-1185">Reference proteome</keyword>
<accession>A0A9P9YGM3</accession>
<evidence type="ECO:0000313" key="3">
    <source>
        <dbReference type="Proteomes" id="UP001059596"/>
    </source>
</evidence>
<dbReference type="AlphaFoldDB" id="A0A9P9YGM3"/>
<sequence>MGQQTLKRLTQARGRLIATVTRLVNYNENPPPARTFSGVDAMLTRLNQAFSLEEIADEMHLYENVDG</sequence>
<dbReference type="EMBL" id="JAMKOV010000016">
    <property type="protein sequence ID" value="KAI8036583.1"/>
    <property type="molecule type" value="Genomic_DNA"/>
</dbReference>
<dbReference type="Proteomes" id="UP001059596">
    <property type="component" value="Unassembled WGS sequence"/>
</dbReference>
<evidence type="ECO:0000313" key="1">
    <source>
        <dbReference type="EMBL" id="KAI8036582.1"/>
    </source>
</evidence>
<protein>
    <submittedName>
        <fullName evidence="1">Uncharacterized protein</fullName>
    </submittedName>
</protein>
<gene>
    <name evidence="1" type="ORF">M5D96_010610</name>
    <name evidence="2" type="ORF">M5D96_010611</name>
</gene>
<dbReference type="EMBL" id="JAMKOV010000016">
    <property type="protein sequence ID" value="KAI8036582.1"/>
    <property type="molecule type" value="Genomic_DNA"/>
</dbReference>